<proteinExistence type="predicted"/>
<dbReference type="Proteomes" id="UP001301769">
    <property type="component" value="Unassembled WGS sequence"/>
</dbReference>
<organism evidence="2 3">
    <name type="scientific">Rhypophila decipiens</name>
    <dbReference type="NCBI Taxonomy" id="261697"/>
    <lineage>
        <taxon>Eukaryota</taxon>
        <taxon>Fungi</taxon>
        <taxon>Dikarya</taxon>
        <taxon>Ascomycota</taxon>
        <taxon>Pezizomycotina</taxon>
        <taxon>Sordariomycetes</taxon>
        <taxon>Sordariomycetidae</taxon>
        <taxon>Sordariales</taxon>
        <taxon>Naviculisporaceae</taxon>
        <taxon>Rhypophila</taxon>
    </lineage>
</organism>
<name>A0AAN7B0W3_9PEZI</name>
<keyword evidence="1" id="KW-1133">Transmembrane helix</keyword>
<gene>
    <name evidence="2" type="ORF">QBC37DRAFT_142343</name>
</gene>
<comment type="caution">
    <text evidence="2">The sequence shown here is derived from an EMBL/GenBank/DDBJ whole genome shotgun (WGS) entry which is preliminary data.</text>
</comment>
<keyword evidence="1" id="KW-0812">Transmembrane</keyword>
<reference evidence="2" key="1">
    <citation type="journal article" date="2023" name="Mol. Phylogenet. Evol.">
        <title>Genome-scale phylogeny and comparative genomics of the fungal order Sordariales.</title>
        <authorList>
            <person name="Hensen N."/>
            <person name="Bonometti L."/>
            <person name="Westerberg I."/>
            <person name="Brannstrom I.O."/>
            <person name="Guillou S."/>
            <person name="Cros-Aarteil S."/>
            <person name="Calhoun S."/>
            <person name="Haridas S."/>
            <person name="Kuo A."/>
            <person name="Mondo S."/>
            <person name="Pangilinan J."/>
            <person name="Riley R."/>
            <person name="LaButti K."/>
            <person name="Andreopoulos B."/>
            <person name="Lipzen A."/>
            <person name="Chen C."/>
            <person name="Yan M."/>
            <person name="Daum C."/>
            <person name="Ng V."/>
            <person name="Clum A."/>
            <person name="Steindorff A."/>
            <person name="Ohm R.A."/>
            <person name="Martin F."/>
            <person name="Silar P."/>
            <person name="Natvig D.O."/>
            <person name="Lalanne C."/>
            <person name="Gautier V."/>
            <person name="Ament-Velasquez S.L."/>
            <person name="Kruys A."/>
            <person name="Hutchinson M.I."/>
            <person name="Powell A.J."/>
            <person name="Barry K."/>
            <person name="Miller A.N."/>
            <person name="Grigoriev I.V."/>
            <person name="Debuchy R."/>
            <person name="Gladieux P."/>
            <person name="Hiltunen Thoren M."/>
            <person name="Johannesson H."/>
        </authorList>
    </citation>
    <scope>NUCLEOTIDE SEQUENCE</scope>
    <source>
        <strain evidence="2">PSN293</strain>
    </source>
</reference>
<dbReference type="EMBL" id="MU858480">
    <property type="protein sequence ID" value="KAK4206184.1"/>
    <property type="molecule type" value="Genomic_DNA"/>
</dbReference>
<evidence type="ECO:0000313" key="2">
    <source>
        <dbReference type="EMBL" id="KAK4206184.1"/>
    </source>
</evidence>
<reference evidence="2" key="2">
    <citation type="submission" date="2023-05" db="EMBL/GenBank/DDBJ databases">
        <authorList>
            <consortium name="Lawrence Berkeley National Laboratory"/>
            <person name="Steindorff A."/>
            <person name="Hensen N."/>
            <person name="Bonometti L."/>
            <person name="Westerberg I."/>
            <person name="Brannstrom I.O."/>
            <person name="Guillou S."/>
            <person name="Cros-Aarteil S."/>
            <person name="Calhoun S."/>
            <person name="Haridas S."/>
            <person name="Kuo A."/>
            <person name="Mondo S."/>
            <person name="Pangilinan J."/>
            <person name="Riley R."/>
            <person name="Labutti K."/>
            <person name="Andreopoulos B."/>
            <person name="Lipzen A."/>
            <person name="Chen C."/>
            <person name="Yanf M."/>
            <person name="Daum C."/>
            <person name="Ng V."/>
            <person name="Clum A."/>
            <person name="Ohm R."/>
            <person name="Martin F."/>
            <person name="Silar P."/>
            <person name="Natvig D."/>
            <person name="Lalanne C."/>
            <person name="Gautier V."/>
            <person name="Ament-Velasquez S.L."/>
            <person name="Kruys A."/>
            <person name="Hutchinson M.I."/>
            <person name="Powell A.J."/>
            <person name="Barry K."/>
            <person name="Miller A.N."/>
            <person name="Grigoriev I.V."/>
            <person name="Debuchy R."/>
            <person name="Gladieux P."/>
            <person name="Thoren M.H."/>
            <person name="Johannesson H."/>
        </authorList>
    </citation>
    <scope>NUCLEOTIDE SEQUENCE</scope>
    <source>
        <strain evidence="2">PSN293</strain>
    </source>
</reference>
<evidence type="ECO:0000313" key="3">
    <source>
        <dbReference type="Proteomes" id="UP001301769"/>
    </source>
</evidence>
<keyword evidence="3" id="KW-1185">Reference proteome</keyword>
<protein>
    <submittedName>
        <fullName evidence="2">Uncharacterized protein</fullName>
    </submittedName>
</protein>
<feature type="transmembrane region" description="Helical" evidence="1">
    <location>
        <begin position="61"/>
        <end position="83"/>
    </location>
</feature>
<sequence length="118" mass="13208">MTHRTCARNQGPSILCPSFPSFLSLSFLRFSPFLLLLLCLSCPYFLFAFSIVMRNMDIESTLLAFIMAPSLTLAHVWSARLVLVNGVGSRSPSHVSRDPTRPQCMILLTPKRGYEKGN</sequence>
<feature type="transmembrane region" description="Helical" evidence="1">
    <location>
        <begin position="27"/>
        <end position="49"/>
    </location>
</feature>
<keyword evidence="1" id="KW-0472">Membrane</keyword>
<evidence type="ECO:0000256" key="1">
    <source>
        <dbReference type="SAM" id="Phobius"/>
    </source>
</evidence>
<dbReference type="AlphaFoldDB" id="A0AAN7B0W3"/>
<accession>A0AAN7B0W3</accession>